<feature type="coiled-coil region" evidence="1">
    <location>
        <begin position="223"/>
        <end position="260"/>
    </location>
</feature>
<dbReference type="EMBL" id="PXOG01000100">
    <property type="protein sequence ID" value="RGP77095.1"/>
    <property type="molecule type" value="Genomic_DNA"/>
</dbReference>
<dbReference type="AlphaFoldDB" id="A0A395SYQ1"/>
<proteinExistence type="predicted"/>
<name>A0A395SYQ1_9HYPO</name>
<gene>
    <name evidence="3" type="ORF">FLONG3_4610</name>
</gene>
<comment type="caution">
    <text evidence="3">The sequence shown here is derived from an EMBL/GenBank/DDBJ whole genome shotgun (WGS) entry which is preliminary data.</text>
</comment>
<organism evidence="3 4">
    <name type="scientific">Fusarium longipes</name>
    <dbReference type="NCBI Taxonomy" id="694270"/>
    <lineage>
        <taxon>Eukaryota</taxon>
        <taxon>Fungi</taxon>
        <taxon>Dikarya</taxon>
        <taxon>Ascomycota</taxon>
        <taxon>Pezizomycotina</taxon>
        <taxon>Sordariomycetes</taxon>
        <taxon>Hypocreomycetidae</taxon>
        <taxon>Hypocreales</taxon>
        <taxon>Nectriaceae</taxon>
        <taxon>Fusarium</taxon>
    </lineage>
</organism>
<sequence>MSKFPTRQKRRPGTGYHFLVYLERLPVDEPLWRCEHMREILQRLRTGYANIKQNMQPELAEHVASVAASKLVVFTAHGAPAIEDSGLYRELQRKKTPSPAILPRSGCQIEIVGGVENPEPSTGQTSNIKFIIPGNNPDEEFVACANACREDTIDMKASFDDATHRRGRSYEEFDEKMERAIQTVRDELLVQERAVSATFDALEVDIAAIKKKKSAPAKRSDGLSELKKEVERLRESQKDADNLCEQLIVLKKEVEGLRQSQKDTYDATHEEMSRFRTEFLDAKAFLLNLSDKVVGLKELTKAYWDFGLRKRKHDGDGDDEGMGGSSTKKSRI</sequence>
<feature type="region of interest" description="Disordered" evidence="2">
    <location>
        <begin position="310"/>
        <end position="332"/>
    </location>
</feature>
<protein>
    <submittedName>
        <fullName evidence="3">Uncharacterized protein</fullName>
    </submittedName>
</protein>
<dbReference type="Proteomes" id="UP000266234">
    <property type="component" value="Unassembled WGS sequence"/>
</dbReference>
<keyword evidence="4" id="KW-1185">Reference proteome</keyword>
<evidence type="ECO:0000256" key="2">
    <source>
        <dbReference type="SAM" id="MobiDB-lite"/>
    </source>
</evidence>
<evidence type="ECO:0000256" key="1">
    <source>
        <dbReference type="SAM" id="Coils"/>
    </source>
</evidence>
<reference evidence="3 4" key="1">
    <citation type="journal article" date="2018" name="PLoS Pathog.">
        <title>Evolution of structural diversity of trichothecenes, a family of toxins produced by plant pathogenic and entomopathogenic fungi.</title>
        <authorList>
            <person name="Proctor R.H."/>
            <person name="McCormick S.P."/>
            <person name="Kim H.S."/>
            <person name="Cardoza R.E."/>
            <person name="Stanley A.M."/>
            <person name="Lindo L."/>
            <person name="Kelly A."/>
            <person name="Brown D.W."/>
            <person name="Lee T."/>
            <person name="Vaughan M.M."/>
            <person name="Alexander N.J."/>
            <person name="Busman M."/>
            <person name="Gutierrez S."/>
        </authorList>
    </citation>
    <scope>NUCLEOTIDE SEQUENCE [LARGE SCALE GENOMIC DNA]</scope>
    <source>
        <strain evidence="3 4">NRRL 20695</strain>
    </source>
</reference>
<evidence type="ECO:0000313" key="3">
    <source>
        <dbReference type="EMBL" id="RGP77095.1"/>
    </source>
</evidence>
<evidence type="ECO:0000313" key="4">
    <source>
        <dbReference type="Proteomes" id="UP000266234"/>
    </source>
</evidence>
<accession>A0A395SYQ1</accession>
<keyword evidence="1" id="KW-0175">Coiled coil</keyword>